<evidence type="ECO:0000313" key="5">
    <source>
        <dbReference type="Proteomes" id="UP000179072"/>
    </source>
</evidence>
<feature type="domain" description="Alcohol dehydrogenase-like N-terminal" evidence="3">
    <location>
        <begin position="29"/>
        <end position="138"/>
    </location>
</feature>
<dbReference type="InterPro" id="IPR050129">
    <property type="entry name" value="Zn_alcohol_dh"/>
</dbReference>
<dbReference type="EMBL" id="MGAK01000018">
    <property type="protein sequence ID" value="OGK44368.1"/>
    <property type="molecule type" value="Genomic_DNA"/>
</dbReference>
<organism evidence="4 5">
    <name type="scientific">Candidatus Roizmanbacteria bacterium RIFCSPLOWO2_01_FULL_38_11</name>
    <dbReference type="NCBI Taxonomy" id="1802060"/>
    <lineage>
        <taxon>Bacteria</taxon>
        <taxon>Candidatus Roizmaniibacteriota</taxon>
    </lineage>
</organism>
<feature type="domain" description="Alcohol dehydrogenase-like C-terminal" evidence="2">
    <location>
        <begin position="178"/>
        <end position="299"/>
    </location>
</feature>
<name>A0A1F7ILY6_9BACT</name>
<dbReference type="InterPro" id="IPR036291">
    <property type="entry name" value="NAD(P)-bd_dom_sf"/>
</dbReference>
<dbReference type="Gene3D" id="3.90.180.10">
    <property type="entry name" value="Medium-chain alcohol dehydrogenases, catalytic domain"/>
    <property type="match status" value="1"/>
</dbReference>
<keyword evidence="1" id="KW-0560">Oxidoreductase</keyword>
<dbReference type="InterPro" id="IPR013154">
    <property type="entry name" value="ADH-like_N"/>
</dbReference>
<dbReference type="SUPFAM" id="SSF50129">
    <property type="entry name" value="GroES-like"/>
    <property type="match status" value="1"/>
</dbReference>
<proteinExistence type="predicted"/>
<feature type="non-terminal residue" evidence="4">
    <location>
        <position position="1"/>
    </location>
</feature>
<evidence type="ECO:0000259" key="2">
    <source>
        <dbReference type="Pfam" id="PF00107"/>
    </source>
</evidence>
<comment type="caution">
    <text evidence="4">The sequence shown here is derived from an EMBL/GenBank/DDBJ whole genome shotgun (WGS) entry which is preliminary data.</text>
</comment>
<dbReference type="PANTHER" id="PTHR43401">
    <property type="entry name" value="L-THREONINE 3-DEHYDROGENASE"/>
    <property type="match status" value="1"/>
</dbReference>
<protein>
    <recommendedName>
        <fullName evidence="6">L-threonine 3-dehydrogenase</fullName>
    </recommendedName>
</protein>
<dbReference type="AlphaFoldDB" id="A0A1F7ILY6"/>
<dbReference type="Gene3D" id="3.40.50.720">
    <property type="entry name" value="NAD(P)-binding Rossmann-like Domain"/>
    <property type="match status" value="1"/>
</dbReference>
<evidence type="ECO:0008006" key="6">
    <source>
        <dbReference type="Google" id="ProtNLM"/>
    </source>
</evidence>
<accession>A0A1F7ILY6</accession>
<dbReference type="SUPFAM" id="SSF51735">
    <property type="entry name" value="NAD(P)-binding Rossmann-fold domains"/>
    <property type="match status" value="1"/>
</dbReference>
<dbReference type="GO" id="GO:0016491">
    <property type="term" value="F:oxidoreductase activity"/>
    <property type="evidence" value="ECO:0007669"/>
    <property type="project" value="UniProtKB-KW"/>
</dbReference>
<dbReference type="PANTHER" id="PTHR43401:SF2">
    <property type="entry name" value="L-THREONINE 3-DEHYDROGENASE"/>
    <property type="match status" value="1"/>
</dbReference>
<dbReference type="InterPro" id="IPR011032">
    <property type="entry name" value="GroES-like_sf"/>
</dbReference>
<reference evidence="4 5" key="1">
    <citation type="journal article" date="2016" name="Nat. Commun.">
        <title>Thousands of microbial genomes shed light on interconnected biogeochemical processes in an aquifer system.</title>
        <authorList>
            <person name="Anantharaman K."/>
            <person name="Brown C.T."/>
            <person name="Hug L.A."/>
            <person name="Sharon I."/>
            <person name="Castelle C.J."/>
            <person name="Probst A.J."/>
            <person name="Thomas B.C."/>
            <person name="Singh A."/>
            <person name="Wilkins M.J."/>
            <person name="Karaoz U."/>
            <person name="Brodie E.L."/>
            <person name="Williams K.H."/>
            <person name="Hubbard S.S."/>
            <person name="Banfield J.F."/>
        </authorList>
    </citation>
    <scope>NUCLEOTIDE SEQUENCE [LARGE SCALE GENOMIC DNA]</scope>
</reference>
<gene>
    <name evidence="4" type="ORF">A2957_00270</name>
</gene>
<feature type="non-terminal residue" evidence="4">
    <location>
        <position position="331"/>
    </location>
</feature>
<evidence type="ECO:0000259" key="3">
    <source>
        <dbReference type="Pfam" id="PF08240"/>
    </source>
</evidence>
<dbReference type="Pfam" id="PF00107">
    <property type="entry name" value="ADH_zinc_N"/>
    <property type="match status" value="1"/>
</dbReference>
<evidence type="ECO:0000313" key="4">
    <source>
        <dbReference type="EMBL" id="OGK44368.1"/>
    </source>
</evidence>
<dbReference type="STRING" id="1802060.A2957_00270"/>
<dbReference type="InterPro" id="IPR013149">
    <property type="entry name" value="ADH-like_C"/>
</dbReference>
<sequence>MNSTMLAVVKETPEPGIVVKHIPIPRPEKGEVLVKVLYGSICGTDIGIYDWIPWVASHLKPPIVIGHEIVGEVLEINGDAPHLKKGDIVSSETHIFDDTCYQCRTYNRHTCENVTFFGYARNGGFSEYATIPIQTTWKNDPSISLKTMSVQEPLGNAVHAVTKAEVAGKNVLVVGLGPVGLCAAAVANAYGVSHVSAIDPEAYRRNLAEKFTNVTTHTQLETSLYGTFDAVIEASGVQAGVQACLDGVRIAGTIVAVGIPKKEVTFDWGHYIIDKELTIKSIFGRTIWETWYQTSDLLTSGKIDLAKIITHEFELKDFEEAMRVVKSGQSG</sequence>
<dbReference type="Pfam" id="PF08240">
    <property type="entry name" value="ADH_N"/>
    <property type="match status" value="1"/>
</dbReference>
<evidence type="ECO:0000256" key="1">
    <source>
        <dbReference type="ARBA" id="ARBA00023002"/>
    </source>
</evidence>
<dbReference type="Proteomes" id="UP000179072">
    <property type="component" value="Unassembled WGS sequence"/>
</dbReference>